<accession>A0ABS2F2Z0</accession>
<dbReference type="Gene3D" id="1.25.40.10">
    <property type="entry name" value="Tetratricopeptide repeat domain"/>
    <property type="match status" value="1"/>
</dbReference>
<evidence type="ECO:0000256" key="1">
    <source>
        <dbReference type="SAM" id="MobiDB-lite"/>
    </source>
</evidence>
<feature type="region of interest" description="Disordered" evidence="1">
    <location>
        <begin position="48"/>
        <end position="83"/>
    </location>
</feature>
<feature type="compositionally biased region" description="Low complexity" evidence="1">
    <location>
        <begin position="536"/>
        <end position="555"/>
    </location>
</feature>
<feature type="region of interest" description="Disordered" evidence="1">
    <location>
        <begin position="536"/>
        <end position="568"/>
    </location>
</feature>
<dbReference type="SUPFAM" id="SSF48452">
    <property type="entry name" value="TPR-like"/>
    <property type="match status" value="1"/>
</dbReference>
<gene>
    <name evidence="2" type="ORF">H9X80_07385</name>
</gene>
<evidence type="ECO:0000313" key="3">
    <source>
        <dbReference type="Proteomes" id="UP000712527"/>
    </source>
</evidence>
<dbReference type="RefSeq" id="WP_204793703.1">
    <property type="nucleotide sequence ID" value="NZ_JACSNQ010000016.1"/>
</dbReference>
<sequence>MADVDDARGADAAPRDDAGAPEAPDADAGARGRLGRLFAALVSNEAEAAGRAAALPEGTGSASQGSVPEDSGSAEAAAAHDRATSRLDIEALSRRLMGSANPEDELRSFVADVRQRSDSDTATDRPAPSDFELYLATRLTEAGIRPGRGGGCALPSVSVVRPHTSGLFYLRVLDDSMPWGRKVALLRVEAALNCALLAEHALPDANAASLDEIVRCEQRVCRSIVSQASRAAARLEAPAYGEWAVRNALSAGIERLRLPFRLTARFRVNVAAGAAAMEIDLVPPSAWPASVYVDGLGVVSATTEMRRRAASDYNLRLGILLASYAFRAAPQLSEVWVAGVLDTAHDHTCYYSARLTRGLVEELDADGALDPFVVMRAAGATMDAGNRELAPIRQGFSLEDELFCPARRYDPPELSERRLLPSEARALGCKLVRDLGIDEAAARKHLATSLSRRLTSSTEKNVREILSALDEYDAPDVRAAALRCVQELIDGTLEDDPLALEESLVEGDALSRAAAQARELLAHGSLEDARRMAEGALEQAAQGEAADAAVPEEAPTLAPAAGGDDAPKTAEVRRCFGSYGERALYNRLLARPGERCRLVRPAYLEAHLIASAAALAAERMDDAVTHARSAVELAPMSSQTSLHLAQCLEAAGSPDAAFDELCRMLSLAHDPESIGLGYLRMSQFQWRDGHVIAAQACYQRACRYLPTPALVAGLAVVALIAHVGDATDGSLTDEQVERTLAGAGIPLAPTREVGEVLLEATRAAMDAEVFPVARDLMRSLCSLFRDDVSLGVLHSIEGEPDR</sequence>
<dbReference type="EMBL" id="JACSNQ010000016">
    <property type="protein sequence ID" value="MBM6775364.1"/>
    <property type="molecule type" value="Genomic_DNA"/>
</dbReference>
<keyword evidence="3" id="KW-1185">Reference proteome</keyword>
<reference evidence="2 3" key="1">
    <citation type="journal article" date="2021" name="Sci. Rep.">
        <title>The distribution of antibiotic resistance genes in chicken gut microbiota commensals.</title>
        <authorList>
            <person name="Juricova H."/>
            <person name="Matiasovicova J."/>
            <person name="Kubasova T."/>
            <person name="Cejkova D."/>
            <person name="Rychlik I."/>
        </authorList>
    </citation>
    <scope>NUCLEOTIDE SEQUENCE [LARGE SCALE GENOMIC DNA]</scope>
    <source>
        <strain evidence="2 3">An794</strain>
    </source>
</reference>
<dbReference type="InterPro" id="IPR011990">
    <property type="entry name" value="TPR-like_helical_dom_sf"/>
</dbReference>
<feature type="region of interest" description="Disordered" evidence="1">
    <location>
        <begin position="1"/>
        <end position="31"/>
    </location>
</feature>
<proteinExistence type="predicted"/>
<dbReference type="Proteomes" id="UP000712527">
    <property type="component" value="Unassembled WGS sequence"/>
</dbReference>
<comment type="caution">
    <text evidence="2">The sequence shown here is derived from an EMBL/GenBank/DDBJ whole genome shotgun (WGS) entry which is preliminary data.</text>
</comment>
<feature type="compositionally biased region" description="Low complexity" evidence="1">
    <location>
        <begin position="20"/>
        <end position="31"/>
    </location>
</feature>
<protein>
    <submittedName>
        <fullName evidence="2">Tetratricopeptide repeat protein</fullName>
    </submittedName>
</protein>
<organism evidence="2 3">
    <name type="scientific">Olsenella profusa</name>
    <dbReference type="NCBI Taxonomy" id="138595"/>
    <lineage>
        <taxon>Bacteria</taxon>
        <taxon>Bacillati</taxon>
        <taxon>Actinomycetota</taxon>
        <taxon>Coriobacteriia</taxon>
        <taxon>Coriobacteriales</taxon>
        <taxon>Atopobiaceae</taxon>
        <taxon>Olsenella</taxon>
    </lineage>
</organism>
<name>A0ABS2F2Z0_9ACTN</name>
<evidence type="ECO:0000313" key="2">
    <source>
        <dbReference type="EMBL" id="MBM6775364.1"/>
    </source>
</evidence>
<feature type="compositionally biased region" description="Basic and acidic residues" evidence="1">
    <location>
        <begin position="1"/>
        <end position="18"/>
    </location>
</feature>